<keyword evidence="4" id="KW-0597">Phosphoprotein</keyword>
<dbReference type="Gene3D" id="3.20.140.10">
    <property type="entry name" value="nicotinate phosphoribosyltransferase"/>
    <property type="match status" value="1"/>
</dbReference>
<evidence type="ECO:0000256" key="6">
    <source>
        <dbReference type="ARBA" id="ARBA00022642"/>
    </source>
</evidence>
<keyword evidence="13" id="KW-0328">Glycosyltransferase</keyword>
<dbReference type="NCBIfam" id="TIGR01513">
    <property type="entry name" value="NAPRTase_put"/>
    <property type="match status" value="1"/>
</dbReference>
<dbReference type="PANTHER" id="PTHR11098">
    <property type="entry name" value="NICOTINATE PHOSPHORIBOSYLTRANSFERASE"/>
    <property type="match status" value="1"/>
</dbReference>
<comment type="similarity">
    <text evidence="2 9">Belongs to the NAPRTase family.</text>
</comment>
<feature type="domain" description="Nicotinate phosphoribosyltransferase C-terminal" evidence="12">
    <location>
        <begin position="371"/>
        <end position="477"/>
    </location>
</feature>
<dbReference type="Gene3D" id="3.20.20.70">
    <property type="entry name" value="Aldolase class I"/>
    <property type="match status" value="1"/>
</dbReference>
<dbReference type="PANTHER" id="PTHR11098:SF1">
    <property type="entry name" value="NICOTINATE PHOSPHORIBOSYLTRANSFERASE"/>
    <property type="match status" value="1"/>
</dbReference>
<dbReference type="PIRSF" id="PIRSF000484">
    <property type="entry name" value="NAPRT"/>
    <property type="match status" value="1"/>
</dbReference>
<organism evidence="13 14">
    <name type="scientific">Pontibacter aquaedesilientis</name>
    <dbReference type="NCBI Taxonomy" id="2766980"/>
    <lineage>
        <taxon>Bacteria</taxon>
        <taxon>Pseudomonadati</taxon>
        <taxon>Bacteroidota</taxon>
        <taxon>Cytophagia</taxon>
        <taxon>Cytophagales</taxon>
        <taxon>Hymenobacteraceae</taxon>
        <taxon>Pontibacter</taxon>
    </lineage>
</organism>
<dbReference type="InterPro" id="IPR040727">
    <property type="entry name" value="NAPRTase_N"/>
</dbReference>
<evidence type="ECO:0000256" key="1">
    <source>
        <dbReference type="ARBA" id="ARBA00004952"/>
    </source>
</evidence>
<comment type="caution">
    <text evidence="13">The sequence shown here is derived from an EMBL/GenBank/DDBJ whole genome shotgun (WGS) entry which is preliminary data.</text>
</comment>
<comment type="catalytic activity">
    <reaction evidence="8 9">
        <text>5-phospho-alpha-D-ribose 1-diphosphate + nicotinate + ATP + H2O = nicotinate beta-D-ribonucleotide + ADP + phosphate + diphosphate</text>
        <dbReference type="Rhea" id="RHEA:36163"/>
        <dbReference type="ChEBI" id="CHEBI:15377"/>
        <dbReference type="ChEBI" id="CHEBI:30616"/>
        <dbReference type="ChEBI" id="CHEBI:32544"/>
        <dbReference type="ChEBI" id="CHEBI:33019"/>
        <dbReference type="ChEBI" id="CHEBI:43474"/>
        <dbReference type="ChEBI" id="CHEBI:57502"/>
        <dbReference type="ChEBI" id="CHEBI:58017"/>
        <dbReference type="ChEBI" id="CHEBI:456216"/>
        <dbReference type="EC" id="6.3.4.21"/>
    </reaction>
</comment>
<dbReference type="NCBIfam" id="NF009131">
    <property type="entry name" value="PRK12484.1"/>
    <property type="match status" value="1"/>
</dbReference>
<feature type="domain" description="Nicotinate/nicotinamide phosphoribosyltransferase" evidence="10">
    <location>
        <begin position="164"/>
        <end position="346"/>
    </location>
</feature>
<dbReference type="EMBL" id="JACXAJ010000002">
    <property type="protein sequence ID" value="MBD1397063.1"/>
    <property type="molecule type" value="Genomic_DNA"/>
</dbReference>
<evidence type="ECO:0000256" key="2">
    <source>
        <dbReference type="ARBA" id="ARBA00010897"/>
    </source>
</evidence>
<keyword evidence="14" id="KW-1185">Reference proteome</keyword>
<dbReference type="InterPro" id="IPR013785">
    <property type="entry name" value="Aldolase_TIM"/>
</dbReference>
<dbReference type="CDD" id="cd01570">
    <property type="entry name" value="NAPRTase_A"/>
    <property type="match status" value="1"/>
</dbReference>
<evidence type="ECO:0000256" key="7">
    <source>
        <dbReference type="ARBA" id="ARBA00022679"/>
    </source>
</evidence>
<comment type="pathway">
    <text evidence="1 9">Cofactor biosynthesis; NAD(+) biosynthesis; nicotinate D-ribonucleotide from nicotinate: step 1/1.</text>
</comment>
<keyword evidence="5 9" id="KW-0436">Ligase</keyword>
<dbReference type="RefSeq" id="WP_191183189.1">
    <property type="nucleotide sequence ID" value="NZ_JACXAJ010000002.1"/>
</dbReference>
<dbReference type="InterPro" id="IPR007229">
    <property type="entry name" value="Nic_PRibTrfase-Fam"/>
</dbReference>
<evidence type="ECO:0000259" key="12">
    <source>
        <dbReference type="Pfam" id="PF17956"/>
    </source>
</evidence>
<dbReference type="InterPro" id="IPR041525">
    <property type="entry name" value="N/Namide_PRibTrfase"/>
</dbReference>
<gene>
    <name evidence="13" type="ORF">H9Q13_07785</name>
</gene>
<dbReference type="GO" id="GO:0016757">
    <property type="term" value="F:glycosyltransferase activity"/>
    <property type="evidence" value="ECO:0007669"/>
    <property type="project" value="UniProtKB-KW"/>
</dbReference>
<evidence type="ECO:0000256" key="9">
    <source>
        <dbReference type="RuleBase" id="RU365100"/>
    </source>
</evidence>
<evidence type="ECO:0000259" key="11">
    <source>
        <dbReference type="Pfam" id="PF17767"/>
    </source>
</evidence>
<dbReference type="NCBIfam" id="NF006695">
    <property type="entry name" value="PRK09243.1-2"/>
    <property type="match status" value="1"/>
</dbReference>
<protein>
    <recommendedName>
        <fullName evidence="3 9">Nicotinate phosphoribosyltransferase</fullName>
        <ecNumber evidence="3 9">6.3.4.21</ecNumber>
    </recommendedName>
</protein>
<dbReference type="Pfam" id="PF17956">
    <property type="entry name" value="NAPRTase_C"/>
    <property type="match status" value="1"/>
</dbReference>
<sequence>MNLKKIYSTSLSLLTDLYQITMAYGYWKQGMAEQEAVFHLYFRKNPFQGGYTVAAGLEYAVDYLQQLQFTEEDLAYLAGLKDGRNAPLFEQGFLDYLRELRFTCDVDAIPEGTVVFPNEPLIRVRGPLLQAQLVETPLLTIVNFQTLIATKASRIAESAKGDQVIEFGMRRAQGIDGALAATRAAYVGGVDATSNVLAGQLFDIPVRGTHAHSWVQAFESEKAAFQAYGDAFPHDSVFLVDTYNTLDGVRHAIEVARSLQPSGFKLNGIRLDSGDLTYLSIEARKLLDEAGLMETNIVASNDLNEHIISSLKQEGARINVWGIGTQLVTAYDQPALGGVYKLAALQHTDGHWRYNIKLSEQLEKTSNPGIQQVRRFYDAQGYIADMIFNELEPLPEQTLVMHPLDSTHRKAIPAGTAYTDLLVPVLRKGALVYELPDLQAIRKHRTTELSKLHESIRRLLNPHRYPAGLEASFHQLKTNLVLEIREKGEAAVQGR</sequence>
<keyword evidence="6 9" id="KW-0662">Pyridine nucleotide biosynthesis</keyword>
<dbReference type="InterPro" id="IPR036068">
    <property type="entry name" value="Nicotinate_pribotase-like_C"/>
</dbReference>
<comment type="function">
    <text evidence="9">Catalyzes the first step in the biosynthesis of NAD from nicotinic acid, the ATP-dependent synthesis of beta-nicotinate D-ribonucleotide from nicotinate and 5-phospho-D-ribose 1-phosphate.</text>
</comment>
<evidence type="ECO:0000256" key="8">
    <source>
        <dbReference type="ARBA" id="ARBA00048668"/>
    </source>
</evidence>
<evidence type="ECO:0000256" key="3">
    <source>
        <dbReference type="ARBA" id="ARBA00013236"/>
    </source>
</evidence>
<proteinExistence type="inferred from homology"/>
<evidence type="ECO:0000259" key="10">
    <source>
        <dbReference type="Pfam" id="PF04095"/>
    </source>
</evidence>
<feature type="domain" description="Nicotinate phosphoribosyltransferase N-terminal" evidence="11">
    <location>
        <begin position="13"/>
        <end position="143"/>
    </location>
</feature>
<comment type="PTM">
    <text evidence="9">Transiently phosphorylated on a His residue during the reaction cycle. Phosphorylation strongly increases the affinity for substrates and increases the rate of nicotinate D-ribonucleotide production. Dephosphorylation regenerates the low-affinity form of the enzyme, leading to product release.</text>
</comment>
<dbReference type="InterPro" id="IPR006405">
    <property type="entry name" value="Nic_PRibTrfase_pncB"/>
</dbReference>
<name>A0ABR7XHF6_9BACT</name>
<dbReference type="SUPFAM" id="SSF54675">
    <property type="entry name" value="Nicotinate/Quinolinate PRTase N-terminal domain-like"/>
    <property type="match status" value="1"/>
</dbReference>
<dbReference type="SUPFAM" id="SSF51690">
    <property type="entry name" value="Nicotinate/Quinolinate PRTase C-terminal domain-like"/>
    <property type="match status" value="1"/>
</dbReference>
<dbReference type="InterPro" id="IPR041619">
    <property type="entry name" value="NAPRTase_C"/>
</dbReference>
<dbReference type="Proteomes" id="UP000625551">
    <property type="component" value="Unassembled WGS sequence"/>
</dbReference>
<evidence type="ECO:0000313" key="13">
    <source>
        <dbReference type="EMBL" id="MBD1397063.1"/>
    </source>
</evidence>
<dbReference type="GO" id="GO:0004516">
    <property type="term" value="F:nicotinate phosphoribosyltransferase activity"/>
    <property type="evidence" value="ECO:0007669"/>
    <property type="project" value="UniProtKB-EC"/>
</dbReference>
<dbReference type="Pfam" id="PF04095">
    <property type="entry name" value="NAPRTase"/>
    <property type="match status" value="1"/>
</dbReference>
<evidence type="ECO:0000256" key="5">
    <source>
        <dbReference type="ARBA" id="ARBA00022598"/>
    </source>
</evidence>
<evidence type="ECO:0000313" key="14">
    <source>
        <dbReference type="Proteomes" id="UP000625551"/>
    </source>
</evidence>
<reference evidence="13 14" key="1">
    <citation type="submission" date="2020-09" db="EMBL/GenBank/DDBJ databases">
        <title>Genome sequencing and assembly of Pontibacter sp.</title>
        <authorList>
            <person name="Chhetri G."/>
        </authorList>
    </citation>
    <scope>NUCLEOTIDE SEQUENCE [LARGE SCALE GENOMIC DNA]</scope>
    <source>
        <strain evidence="13 14">JH31</strain>
    </source>
</reference>
<dbReference type="EC" id="6.3.4.21" evidence="3 9"/>
<keyword evidence="7 9" id="KW-0808">Transferase</keyword>
<evidence type="ECO:0000256" key="4">
    <source>
        <dbReference type="ARBA" id="ARBA00022553"/>
    </source>
</evidence>
<dbReference type="Pfam" id="PF17767">
    <property type="entry name" value="NAPRTase_N"/>
    <property type="match status" value="1"/>
</dbReference>
<accession>A0ABR7XHF6</accession>